<organism evidence="1 2">
    <name type="scientific">Canavalia gladiata</name>
    <name type="common">Sword bean</name>
    <name type="synonym">Dolichos gladiatus</name>
    <dbReference type="NCBI Taxonomy" id="3824"/>
    <lineage>
        <taxon>Eukaryota</taxon>
        <taxon>Viridiplantae</taxon>
        <taxon>Streptophyta</taxon>
        <taxon>Embryophyta</taxon>
        <taxon>Tracheophyta</taxon>
        <taxon>Spermatophyta</taxon>
        <taxon>Magnoliopsida</taxon>
        <taxon>eudicotyledons</taxon>
        <taxon>Gunneridae</taxon>
        <taxon>Pentapetalae</taxon>
        <taxon>rosids</taxon>
        <taxon>fabids</taxon>
        <taxon>Fabales</taxon>
        <taxon>Fabaceae</taxon>
        <taxon>Papilionoideae</taxon>
        <taxon>50 kb inversion clade</taxon>
        <taxon>NPAAA clade</taxon>
        <taxon>indigoferoid/millettioid clade</taxon>
        <taxon>Phaseoleae</taxon>
        <taxon>Canavalia</taxon>
    </lineage>
</organism>
<evidence type="ECO:0000313" key="2">
    <source>
        <dbReference type="Proteomes" id="UP001367508"/>
    </source>
</evidence>
<dbReference type="AlphaFoldDB" id="A0AAN9QNY7"/>
<comment type="caution">
    <text evidence="1">The sequence shown here is derived from an EMBL/GenBank/DDBJ whole genome shotgun (WGS) entry which is preliminary data.</text>
</comment>
<name>A0AAN9QNY7_CANGL</name>
<dbReference type="Proteomes" id="UP001367508">
    <property type="component" value="Unassembled WGS sequence"/>
</dbReference>
<dbReference type="EMBL" id="JAYMYQ010000004">
    <property type="protein sequence ID" value="KAK7338133.1"/>
    <property type="molecule type" value="Genomic_DNA"/>
</dbReference>
<gene>
    <name evidence="1" type="ORF">VNO77_18733</name>
</gene>
<keyword evidence="2" id="KW-1185">Reference proteome</keyword>
<reference evidence="1 2" key="1">
    <citation type="submission" date="2024-01" db="EMBL/GenBank/DDBJ databases">
        <title>The genomes of 5 underutilized Papilionoideae crops provide insights into root nodulation and disease resistanc.</title>
        <authorList>
            <person name="Jiang F."/>
        </authorList>
    </citation>
    <scope>NUCLEOTIDE SEQUENCE [LARGE SCALE GENOMIC DNA]</scope>
    <source>
        <strain evidence="1">LVBAO_FW01</strain>
        <tissue evidence="1">Leaves</tissue>
    </source>
</reference>
<accession>A0AAN9QNY7</accession>
<protein>
    <submittedName>
        <fullName evidence="1">Uncharacterized protein</fullName>
    </submittedName>
</protein>
<evidence type="ECO:0000313" key="1">
    <source>
        <dbReference type="EMBL" id="KAK7338133.1"/>
    </source>
</evidence>
<proteinExistence type="predicted"/>
<sequence>MYENFLSFELIMVNPCSHQTDARRKYFNGSCSGSMVHDFPKSRTYPIWVGGPKSQELVIPRSAFSSTLWNSECRPLRALLFSRTSAP</sequence>